<name>A0AAV7XFC1_9NEOP</name>
<dbReference type="GO" id="GO:0016197">
    <property type="term" value="P:endosomal transport"/>
    <property type="evidence" value="ECO:0007669"/>
    <property type="project" value="TreeGrafter"/>
</dbReference>
<dbReference type="GO" id="GO:0005794">
    <property type="term" value="C:Golgi apparatus"/>
    <property type="evidence" value="ECO:0007669"/>
    <property type="project" value="TreeGrafter"/>
</dbReference>
<dbReference type="EMBL" id="JAPTSV010000010">
    <property type="protein sequence ID" value="KAJ1523387.1"/>
    <property type="molecule type" value="Genomic_DNA"/>
</dbReference>
<dbReference type="Pfam" id="PF05050">
    <property type="entry name" value="Methyltransf_21"/>
    <property type="match status" value="1"/>
</dbReference>
<evidence type="ECO:0000313" key="4">
    <source>
        <dbReference type="Proteomes" id="UP001075354"/>
    </source>
</evidence>
<organism evidence="3 4">
    <name type="scientific">Megalurothrips usitatus</name>
    <name type="common">bean blossom thrips</name>
    <dbReference type="NCBI Taxonomy" id="439358"/>
    <lineage>
        <taxon>Eukaryota</taxon>
        <taxon>Metazoa</taxon>
        <taxon>Ecdysozoa</taxon>
        <taxon>Arthropoda</taxon>
        <taxon>Hexapoda</taxon>
        <taxon>Insecta</taxon>
        <taxon>Pterygota</taxon>
        <taxon>Neoptera</taxon>
        <taxon>Paraneoptera</taxon>
        <taxon>Thysanoptera</taxon>
        <taxon>Terebrantia</taxon>
        <taxon>Thripoidea</taxon>
        <taxon>Thripidae</taxon>
        <taxon>Megalurothrips</taxon>
    </lineage>
</organism>
<feature type="domain" description="Methyltransferase FkbM" evidence="2">
    <location>
        <begin position="114"/>
        <end position="269"/>
    </location>
</feature>
<evidence type="ECO:0000256" key="1">
    <source>
        <dbReference type="SAM" id="SignalP"/>
    </source>
</evidence>
<dbReference type="GO" id="GO:0005886">
    <property type="term" value="C:plasma membrane"/>
    <property type="evidence" value="ECO:0007669"/>
    <property type="project" value="TreeGrafter"/>
</dbReference>
<accession>A0AAV7XFC1</accession>
<sequence length="288" mass="32503">MEKPIWRVGRAKSLLFLLFLLVCFVMMYQHNASSSRPVNVVRSLIIADDGLNGAAISQEDDRLIAKIRTKYLLPPPAADVPLNLTDPQEFDTSMGQSQVVKRLLKFKRHGFFIECGALDGEIRSNTLYMEKYLGWTGLLIEGDPSNYALMVHKHRKAWLSPACLSLKTYPSVVSFEQNFNMGQVSHYPAGHSQSGYVDVQCFPLYSFLLALNQTTVDYFSLDVEGAELEVLKTIPWSKVDIKVLSVEFIHGPQGKDALEDYMKSLGYRVVETVIHSNNLANDFIFVKD</sequence>
<dbReference type="Proteomes" id="UP001075354">
    <property type="component" value="Chromosome 10"/>
</dbReference>
<evidence type="ECO:0000259" key="2">
    <source>
        <dbReference type="Pfam" id="PF05050"/>
    </source>
</evidence>
<keyword evidence="1" id="KW-0732">Signal</keyword>
<comment type="caution">
    <text evidence="3">The sequence shown here is derived from an EMBL/GenBank/DDBJ whole genome shotgun (WGS) entry which is preliminary data.</text>
</comment>
<dbReference type="AlphaFoldDB" id="A0AAV7XFC1"/>
<dbReference type="InterPro" id="IPR029063">
    <property type="entry name" value="SAM-dependent_MTases_sf"/>
</dbReference>
<dbReference type="GO" id="GO:0006888">
    <property type="term" value="P:endoplasmic reticulum to Golgi vesicle-mediated transport"/>
    <property type="evidence" value="ECO:0007669"/>
    <property type="project" value="TreeGrafter"/>
</dbReference>
<dbReference type="GO" id="GO:0005789">
    <property type="term" value="C:endoplasmic reticulum membrane"/>
    <property type="evidence" value="ECO:0007669"/>
    <property type="project" value="TreeGrafter"/>
</dbReference>
<protein>
    <recommendedName>
        <fullName evidence="2">Methyltransferase FkbM domain-containing protein</fullName>
    </recommendedName>
</protein>
<feature type="chain" id="PRO_5043372765" description="Methyltransferase FkbM domain-containing protein" evidence="1">
    <location>
        <begin position="33"/>
        <end position="288"/>
    </location>
</feature>
<dbReference type="InterPro" id="IPR053202">
    <property type="entry name" value="EGF_Rcpt_Signaling_Reg"/>
</dbReference>
<proteinExistence type="predicted"/>
<dbReference type="InterPro" id="IPR006342">
    <property type="entry name" value="FkbM_mtfrase"/>
</dbReference>
<dbReference type="SUPFAM" id="SSF53335">
    <property type="entry name" value="S-adenosyl-L-methionine-dependent methyltransferases"/>
    <property type="match status" value="1"/>
</dbReference>
<dbReference type="GO" id="GO:0031902">
    <property type="term" value="C:late endosome membrane"/>
    <property type="evidence" value="ECO:0007669"/>
    <property type="project" value="TreeGrafter"/>
</dbReference>
<dbReference type="PANTHER" id="PTHR34009:SF2">
    <property type="entry name" value="PROTEIN STAR"/>
    <property type="match status" value="1"/>
</dbReference>
<reference evidence="3" key="1">
    <citation type="submission" date="2022-12" db="EMBL/GenBank/DDBJ databases">
        <title>Chromosome-level genome assembly of the bean flower thrips Megalurothrips usitatus.</title>
        <authorList>
            <person name="Ma L."/>
            <person name="Liu Q."/>
            <person name="Li H."/>
            <person name="Cai W."/>
        </authorList>
    </citation>
    <scope>NUCLEOTIDE SEQUENCE</scope>
    <source>
        <strain evidence="3">Cailab_2022a</strain>
    </source>
</reference>
<keyword evidence="4" id="KW-1185">Reference proteome</keyword>
<evidence type="ECO:0000313" key="3">
    <source>
        <dbReference type="EMBL" id="KAJ1523387.1"/>
    </source>
</evidence>
<feature type="signal peptide" evidence="1">
    <location>
        <begin position="1"/>
        <end position="32"/>
    </location>
</feature>
<dbReference type="Gene3D" id="3.40.50.150">
    <property type="entry name" value="Vaccinia Virus protein VP39"/>
    <property type="match status" value="1"/>
</dbReference>
<dbReference type="PANTHER" id="PTHR34009">
    <property type="entry name" value="PROTEIN STAR"/>
    <property type="match status" value="1"/>
</dbReference>
<gene>
    <name evidence="3" type="ORF">ONE63_001252</name>
</gene>